<reference evidence="1 2" key="1">
    <citation type="journal article" date="2018" name="Mol. Biol. Evol.">
        <title>Broad Genomic Sampling Reveals a Smut Pathogenic Ancestry of the Fungal Clade Ustilaginomycotina.</title>
        <authorList>
            <person name="Kijpornyongpan T."/>
            <person name="Mondo S.J."/>
            <person name="Barry K."/>
            <person name="Sandor L."/>
            <person name="Lee J."/>
            <person name="Lipzen A."/>
            <person name="Pangilinan J."/>
            <person name="LaButti K."/>
            <person name="Hainaut M."/>
            <person name="Henrissat B."/>
            <person name="Grigoriev I.V."/>
            <person name="Spatafora J.W."/>
            <person name="Aime M.C."/>
        </authorList>
    </citation>
    <scope>NUCLEOTIDE SEQUENCE [LARGE SCALE GENOMIC DNA]</scope>
    <source>
        <strain evidence="1 2">MCA 4718</strain>
    </source>
</reference>
<dbReference type="EMBL" id="KZ819342">
    <property type="protein sequence ID" value="PWN17689.1"/>
    <property type="molecule type" value="Genomic_DNA"/>
</dbReference>
<dbReference type="GeneID" id="37015229"/>
<evidence type="ECO:0000313" key="1">
    <source>
        <dbReference type="EMBL" id="PWN17689.1"/>
    </source>
</evidence>
<organism evidence="1 2">
    <name type="scientific">Pseudomicrostroma glucosiphilum</name>
    <dbReference type="NCBI Taxonomy" id="1684307"/>
    <lineage>
        <taxon>Eukaryota</taxon>
        <taxon>Fungi</taxon>
        <taxon>Dikarya</taxon>
        <taxon>Basidiomycota</taxon>
        <taxon>Ustilaginomycotina</taxon>
        <taxon>Exobasidiomycetes</taxon>
        <taxon>Microstromatales</taxon>
        <taxon>Microstromatales incertae sedis</taxon>
        <taxon>Pseudomicrostroma</taxon>
    </lineage>
</organism>
<dbReference type="Proteomes" id="UP000245942">
    <property type="component" value="Unassembled WGS sequence"/>
</dbReference>
<dbReference type="AlphaFoldDB" id="A0A316TVY3"/>
<dbReference type="RefSeq" id="XP_025344849.1">
    <property type="nucleotide sequence ID" value="XM_025493495.1"/>
</dbReference>
<name>A0A316TVY3_9BASI</name>
<sequence>MCSSTAAISVWPKRMRTGLSKRAKCPRAYLPIWTLRSPAVRSIPSFLHPRQSKSPRGVGLSSPGIPWNTKAPVCLTVLLCSVSLTHLEGHTTFDINILPSPSPWSFGSPCHSWQQCALALAVPRFVPILSPPLFPYCTSTSQYKPGLAHTNAQRLASVRARRSLRAPCEPGPYVWAVCASGYRAGCTVIVTER</sequence>
<protein>
    <submittedName>
        <fullName evidence="1">Uncharacterized protein</fullName>
    </submittedName>
</protein>
<keyword evidence="2" id="KW-1185">Reference proteome</keyword>
<accession>A0A316TVY3</accession>
<evidence type="ECO:0000313" key="2">
    <source>
        <dbReference type="Proteomes" id="UP000245942"/>
    </source>
</evidence>
<proteinExistence type="predicted"/>
<gene>
    <name evidence="1" type="ORF">BCV69DRAFT_285804</name>
</gene>